<name>A0A8H5SQY7_FUSCI</name>
<reference evidence="6 7" key="2">
    <citation type="submission" date="2020-05" db="EMBL/GenBank/DDBJ databases">
        <title>Identification and distribution of gene clusters putatively required for synthesis of sphingolipid metabolism inhibitors in phylogenetically diverse species of the filamentous fungus Fusarium.</title>
        <authorList>
            <person name="Kim H.-S."/>
            <person name="Busman M."/>
            <person name="Brown D.W."/>
            <person name="Divon H."/>
            <person name="Uhlig S."/>
            <person name="Proctor R.H."/>
        </authorList>
    </citation>
    <scope>NUCLEOTIDE SEQUENCE [LARGE SCALE GENOMIC DNA]</scope>
    <source>
        <strain evidence="6 7">NRRL 25331</strain>
    </source>
</reference>
<sequence length="859" mass="93535">MSVNTTDIARQRTISKDGALFIKGHGTHLDTAAAVNDEARIDLTFDGKSSLQNVLQNAMPPESYTSNAAIRPHLGARAPCALNIVLQIVGSRGDVQPFIALGTELQKHGHRVRIATHDVFADFVRQSNLEFYPSGGDPSDLMAYMVKNPSLVPSVAGDISRKQDMVEEMLGKFWLSCIEPDPISRVPFIAEAIIANPPSFAHIHLAEALGIPLHLMFTMPYSPTRAFPHPLANIKQSNLDPKLTNYLSYGMVETLTWQGLGDIINDWRRETLNLDPVSSSNAPSLLSTHQVPYTYCWSPALVPKPSDWPPYIDVCGFFFREEPQYSPPDHIAQFLQAGPAPIYIGFGSIVMDDSARMTDLILAALQRSGARAIISKGWAKLGEGRSAEIAIFINDCPHEWLFKHVAGVIHHGGAGTTACGLLNACPTFIVPFFGDQPFWGSMVAKAGAGPFAIRHKELDIDSLTKAIETLLAPATKTAALRISETMRTENGVAQAVRSFHHHLPRDTLTCDLLPGEAAAWIYDAKRLDKKNRKRFKNGLKLSPRALGVLSNRQKIDLTKMQLNHPKPVDIENRRWDPLTATSSALLGSLVEFSKGFGSLMSAPVIKVRHETANREKRHAARAALKAESRSRSPANSTTTEDPQERSLVEAKLKPDREVSTSSNAGRSAGKGISKMTSSVLKGSLVDVPLALTEGLHNLPELYGDKVRKHDKVTDWKSGTAEAGKNFAYNFLDASWCLFKQPAVGAVKGGPVGLVTGLGKAGLGLIAKPGSGKSLNVLYRLFGAGSFESMLMGLVLTRLAMFGLLAYYALGVYKSIVGSLLKTDKKVLESRLAHDEYFAKIDPLGDQEIEVVLSSFGGEK</sequence>
<comment type="caution">
    <text evidence="6">The sequence shown here is derived from an EMBL/GenBank/DDBJ whole genome shotgun (WGS) entry which is preliminary data.</text>
</comment>
<dbReference type="PANTHER" id="PTHR48050:SF27">
    <property type="entry name" value="GLUCOSYLTRANSFERASE, PUTATIVE (AFU_ORTHOLOGUE AFUA_7G04880)-RELATED"/>
    <property type="match status" value="1"/>
</dbReference>
<dbReference type="GO" id="GO:0016906">
    <property type="term" value="F:sterol 3-beta-glucosyltransferase activity"/>
    <property type="evidence" value="ECO:0007669"/>
    <property type="project" value="UniProtKB-ARBA"/>
</dbReference>
<feature type="transmembrane region" description="Helical" evidence="3">
    <location>
        <begin position="789"/>
        <end position="809"/>
    </location>
</feature>
<dbReference type="Gene3D" id="3.40.50.2000">
    <property type="entry name" value="Glycogen Phosphorylase B"/>
    <property type="match status" value="2"/>
</dbReference>
<evidence type="ECO:0000259" key="4">
    <source>
        <dbReference type="Pfam" id="PF03033"/>
    </source>
</evidence>
<dbReference type="CDD" id="cd03784">
    <property type="entry name" value="GT1_Gtf-like"/>
    <property type="match status" value="1"/>
</dbReference>
<dbReference type="GO" id="GO:0005975">
    <property type="term" value="P:carbohydrate metabolic process"/>
    <property type="evidence" value="ECO:0007669"/>
    <property type="project" value="InterPro"/>
</dbReference>
<dbReference type="Proteomes" id="UP000572754">
    <property type="component" value="Unassembled WGS sequence"/>
</dbReference>
<dbReference type="InterPro" id="IPR004276">
    <property type="entry name" value="GlycoTrans_28_N"/>
</dbReference>
<keyword evidence="3" id="KW-0812">Transmembrane</keyword>
<dbReference type="FunFam" id="3.40.50.2000:FF:000009">
    <property type="entry name" value="Sterol 3-beta-glucosyltransferase UGT80A2"/>
    <property type="match status" value="1"/>
</dbReference>
<dbReference type="EMBL" id="JAAQPE010000600">
    <property type="protein sequence ID" value="KAF5658210.1"/>
    <property type="molecule type" value="Genomic_DNA"/>
</dbReference>
<gene>
    <name evidence="6" type="ORF">FCIRC_12974</name>
</gene>
<evidence type="ECO:0000256" key="2">
    <source>
        <dbReference type="SAM" id="MobiDB-lite"/>
    </source>
</evidence>
<evidence type="ECO:0000313" key="6">
    <source>
        <dbReference type="EMBL" id="KAF5658210.1"/>
    </source>
</evidence>
<dbReference type="PANTHER" id="PTHR48050">
    <property type="entry name" value="STEROL 3-BETA-GLUCOSYLTRANSFERASE"/>
    <property type="match status" value="1"/>
</dbReference>
<evidence type="ECO:0000313" key="7">
    <source>
        <dbReference type="Proteomes" id="UP000572754"/>
    </source>
</evidence>
<protein>
    <submittedName>
        <fullName evidence="6">Glycosyltransferase family 1</fullName>
    </submittedName>
</protein>
<dbReference type="Pfam" id="PF03033">
    <property type="entry name" value="Glyco_transf_28"/>
    <property type="match status" value="1"/>
</dbReference>
<dbReference type="AlphaFoldDB" id="A0A8H5SQY7"/>
<feature type="domain" description="Erythromycin biosynthesis protein CIII-like C-terminal" evidence="5">
    <location>
        <begin position="397"/>
        <end position="487"/>
    </location>
</feature>
<feature type="region of interest" description="Disordered" evidence="2">
    <location>
        <begin position="610"/>
        <end position="672"/>
    </location>
</feature>
<dbReference type="Pfam" id="PF06722">
    <property type="entry name" value="EryCIII-like_C"/>
    <property type="match status" value="1"/>
</dbReference>
<evidence type="ECO:0000256" key="3">
    <source>
        <dbReference type="SAM" id="Phobius"/>
    </source>
</evidence>
<dbReference type="InterPro" id="IPR050426">
    <property type="entry name" value="Glycosyltransferase_28"/>
</dbReference>
<keyword evidence="3" id="KW-0472">Membrane</keyword>
<proteinExistence type="predicted"/>
<feature type="domain" description="Glycosyltransferase family 28 N-terminal" evidence="4">
    <location>
        <begin position="84"/>
        <end position="228"/>
    </location>
</feature>
<keyword evidence="3" id="KW-1133">Transmembrane helix</keyword>
<feature type="compositionally biased region" description="Polar residues" evidence="2">
    <location>
        <begin position="631"/>
        <end position="640"/>
    </location>
</feature>
<evidence type="ECO:0000259" key="5">
    <source>
        <dbReference type="Pfam" id="PF06722"/>
    </source>
</evidence>
<dbReference type="InterPro" id="IPR002213">
    <property type="entry name" value="UDP_glucos_trans"/>
</dbReference>
<reference evidence="7" key="1">
    <citation type="journal article" date="2020" name="BMC Genomics">
        <title>Correction to: Identification and distribution of gene clusters required for synthesis of sphingolipid metabolism inhibitors in diverse species of the filamentous fungus Fusarium.</title>
        <authorList>
            <person name="Kim H.S."/>
            <person name="Lohmar J.M."/>
            <person name="Busman M."/>
            <person name="Brown D.W."/>
            <person name="Naumann T.A."/>
            <person name="Divon H.H."/>
            <person name="Lysoe E."/>
            <person name="Uhlig S."/>
            <person name="Proctor R.H."/>
        </authorList>
    </citation>
    <scope>NUCLEOTIDE SEQUENCE [LARGE SCALE GENOMIC DNA]</scope>
    <source>
        <strain evidence="7">NRRL 25331</strain>
    </source>
</reference>
<keyword evidence="7" id="KW-1185">Reference proteome</keyword>
<dbReference type="SUPFAM" id="SSF53756">
    <property type="entry name" value="UDP-Glycosyltransferase/glycogen phosphorylase"/>
    <property type="match status" value="1"/>
</dbReference>
<keyword evidence="1 6" id="KW-0808">Transferase</keyword>
<feature type="compositionally biased region" description="Basic and acidic residues" evidence="2">
    <location>
        <begin position="642"/>
        <end position="658"/>
    </location>
</feature>
<dbReference type="InterPro" id="IPR010610">
    <property type="entry name" value="EryCIII-like_C"/>
</dbReference>
<dbReference type="FunFam" id="3.40.50.2000:FF:000100">
    <property type="entry name" value="Glycosyltransferase family 1 protein"/>
    <property type="match status" value="1"/>
</dbReference>
<accession>A0A8H5SQY7</accession>
<organism evidence="6 7">
    <name type="scientific">Fusarium circinatum</name>
    <name type="common">Pitch canker fungus</name>
    <name type="synonym">Gibberella circinata</name>
    <dbReference type="NCBI Taxonomy" id="48490"/>
    <lineage>
        <taxon>Eukaryota</taxon>
        <taxon>Fungi</taxon>
        <taxon>Dikarya</taxon>
        <taxon>Ascomycota</taxon>
        <taxon>Pezizomycotina</taxon>
        <taxon>Sordariomycetes</taxon>
        <taxon>Hypocreomycetidae</taxon>
        <taxon>Hypocreales</taxon>
        <taxon>Nectriaceae</taxon>
        <taxon>Fusarium</taxon>
        <taxon>Fusarium fujikuroi species complex</taxon>
    </lineage>
</organism>
<evidence type="ECO:0000256" key="1">
    <source>
        <dbReference type="ARBA" id="ARBA00022679"/>
    </source>
</evidence>